<dbReference type="GO" id="GO:0009007">
    <property type="term" value="F:site-specific DNA-methyltransferase (adenine-specific) activity"/>
    <property type="evidence" value="ECO:0007669"/>
    <property type="project" value="UniProtKB-EC"/>
</dbReference>
<dbReference type="InterPro" id="IPR023095">
    <property type="entry name" value="Ade_MeTrfase_dom_2"/>
</dbReference>
<keyword evidence="4" id="KW-0808">Transferase</keyword>
<evidence type="ECO:0000256" key="6">
    <source>
        <dbReference type="ARBA" id="ARBA00047942"/>
    </source>
</evidence>
<dbReference type="GeneID" id="65116356"/>
<comment type="catalytic activity">
    <reaction evidence="6">
        <text>a 2'-deoxyadenosine in DNA + S-adenosyl-L-methionine = an N(6)-methyl-2'-deoxyadenosine in DNA + S-adenosyl-L-homocysteine + H(+)</text>
        <dbReference type="Rhea" id="RHEA:15197"/>
        <dbReference type="Rhea" id="RHEA-COMP:12418"/>
        <dbReference type="Rhea" id="RHEA-COMP:12419"/>
        <dbReference type="ChEBI" id="CHEBI:15378"/>
        <dbReference type="ChEBI" id="CHEBI:57856"/>
        <dbReference type="ChEBI" id="CHEBI:59789"/>
        <dbReference type="ChEBI" id="CHEBI:90615"/>
        <dbReference type="ChEBI" id="CHEBI:90616"/>
        <dbReference type="EC" id="2.1.1.72"/>
    </reaction>
</comment>
<evidence type="ECO:0000256" key="1">
    <source>
        <dbReference type="ARBA" id="ARBA00006594"/>
    </source>
</evidence>
<reference evidence="8" key="1">
    <citation type="submission" date="2018-08" db="EMBL/GenBank/DDBJ databases">
        <authorList>
            <person name="Kozlova Y.N."/>
            <person name="Morozova V.V."/>
            <person name="Tikunov A.Y."/>
            <person name="Klopotova M.R."/>
            <person name="Fofanov M.V."/>
            <person name="Tikunova N.V."/>
        </authorList>
    </citation>
    <scope>NUCLEOTIDE SEQUENCE [LARGE SCALE GENOMIC DNA]</scope>
</reference>
<dbReference type="GO" id="GO:0006298">
    <property type="term" value="P:mismatch repair"/>
    <property type="evidence" value="ECO:0007669"/>
    <property type="project" value="TreeGrafter"/>
</dbReference>
<dbReference type="SUPFAM" id="SSF53335">
    <property type="entry name" value="S-adenosyl-L-methionine-dependent methyltransferases"/>
    <property type="match status" value="1"/>
</dbReference>
<comment type="similarity">
    <text evidence="1">Belongs to the N(4)/N(6)-methyltransferase family.</text>
</comment>
<dbReference type="PIRSF" id="PIRSF000398">
    <property type="entry name" value="M_m6A_EcoRV"/>
    <property type="match status" value="1"/>
</dbReference>
<evidence type="ECO:0000313" key="7">
    <source>
        <dbReference type="EMBL" id="AYD80884.1"/>
    </source>
</evidence>
<dbReference type="InterPro" id="IPR029063">
    <property type="entry name" value="SAM-dependent_MTases_sf"/>
</dbReference>
<evidence type="ECO:0000256" key="2">
    <source>
        <dbReference type="ARBA" id="ARBA00011900"/>
    </source>
</evidence>
<keyword evidence="8" id="KW-1185">Reference proteome</keyword>
<dbReference type="Gene3D" id="3.40.50.150">
    <property type="entry name" value="Vaccinia Virus protein VP39"/>
    <property type="match status" value="1"/>
</dbReference>
<evidence type="ECO:0000313" key="8">
    <source>
        <dbReference type="Proteomes" id="UP000268334"/>
    </source>
</evidence>
<accession>A0A386K984</accession>
<organism evidence="7 8">
    <name type="scientific">Klebsiella phage KP179</name>
    <dbReference type="NCBI Taxonomy" id="2315700"/>
    <lineage>
        <taxon>Viruses</taxon>
        <taxon>Duplodnaviria</taxon>
        <taxon>Heunggongvirae</taxon>
        <taxon>Uroviricota</taxon>
        <taxon>Caudoviricetes</taxon>
        <taxon>Pantevenvirales</taxon>
        <taxon>Straboviridae</taxon>
        <taxon>Tevenvirinae</taxon>
        <taxon>Jiaodavirus</taxon>
        <taxon>Jiaodavirus kp179</taxon>
    </lineage>
</organism>
<dbReference type="NCBIfam" id="TIGR00571">
    <property type="entry name" value="dam"/>
    <property type="match status" value="1"/>
</dbReference>
<dbReference type="Gene3D" id="1.10.1020.10">
    <property type="entry name" value="Adenine-specific Methyltransferase, Domain 2"/>
    <property type="match status" value="1"/>
</dbReference>
<dbReference type="PROSITE" id="PS00092">
    <property type="entry name" value="N6_MTASE"/>
    <property type="match status" value="1"/>
</dbReference>
<dbReference type="PANTHER" id="PTHR30481">
    <property type="entry name" value="DNA ADENINE METHYLASE"/>
    <property type="match status" value="1"/>
</dbReference>
<sequence>MKPIFKYSGGKSKELKHIKKVLPSFKRLVEPFAGGAAVSFALEKPALISDIRENVINCYKTLADETSFNIVMKNIEIWKSMDIEEREKLFYKFRDDEFTNTDPVVKTLRWIFIRQQVFSGMDRINAKTGKLNAPFGWYKSFTCNLSEAHHNFLKNSEIYLQGFDKTISMTNKDDFIFLDPPYFERNSDYGNGNNDGESELLHRQLAKCLKDTPAKWLLIHSDCELYRELYKDYIITDMDFMYSQNFKGRSNEGSKVKHLYIRNYELDDPQDLENMFNH</sequence>
<dbReference type="GO" id="GO:0009307">
    <property type="term" value="P:DNA restriction-modification system"/>
    <property type="evidence" value="ECO:0007669"/>
    <property type="project" value="InterPro"/>
</dbReference>
<dbReference type="RefSeq" id="YP_010098682.1">
    <property type="nucleotide sequence ID" value="NC_055768.1"/>
</dbReference>
<keyword evidence="3 7" id="KW-0489">Methyltransferase</keyword>
<proteinExistence type="inferred from homology"/>
<dbReference type="EMBL" id="MH729874">
    <property type="protein sequence ID" value="AYD80884.1"/>
    <property type="molecule type" value="Genomic_DNA"/>
</dbReference>
<dbReference type="Proteomes" id="UP000268334">
    <property type="component" value="Segment"/>
</dbReference>
<dbReference type="GO" id="GO:0043565">
    <property type="term" value="F:sequence-specific DNA binding"/>
    <property type="evidence" value="ECO:0007669"/>
    <property type="project" value="TreeGrafter"/>
</dbReference>
<evidence type="ECO:0000256" key="5">
    <source>
        <dbReference type="ARBA" id="ARBA00022691"/>
    </source>
</evidence>
<dbReference type="InterPro" id="IPR012263">
    <property type="entry name" value="M_m6A_EcoRV"/>
</dbReference>
<dbReference type="KEGG" id="vg:65116356"/>
<protein>
    <recommendedName>
        <fullName evidence="2">site-specific DNA-methyltransferase (adenine-specific)</fullName>
        <ecNumber evidence="2">2.1.1.72</ecNumber>
    </recommendedName>
</protein>
<keyword evidence="5" id="KW-0949">S-adenosyl-L-methionine</keyword>
<dbReference type="EC" id="2.1.1.72" evidence="2"/>
<dbReference type="InterPro" id="IPR012327">
    <property type="entry name" value="MeTrfase_D12"/>
</dbReference>
<evidence type="ECO:0000256" key="4">
    <source>
        <dbReference type="ARBA" id="ARBA00022679"/>
    </source>
</evidence>
<evidence type="ECO:0000256" key="3">
    <source>
        <dbReference type="ARBA" id="ARBA00022603"/>
    </source>
</evidence>
<dbReference type="InterPro" id="IPR002052">
    <property type="entry name" value="DNA_methylase_N6_adenine_CS"/>
</dbReference>
<dbReference type="Pfam" id="PF02086">
    <property type="entry name" value="MethyltransfD12"/>
    <property type="match status" value="1"/>
</dbReference>
<dbReference type="GO" id="GO:0032259">
    <property type="term" value="P:methylation"/>
    <property type="evidence" value="ECO:0007669"/>
    <property type="project" value="UniProtKB-KW"/>
</dbReference>
<dbReference type="GO" id="GO:1904047">
    <property type="term" value="F:S-adenosyl-L-methionine binding"/>
    <property type="evidence" value="ECO:0007669"/>
    <property type="project" value="TreeGrafter"/>
</dbReference>
<dbReference type="PRINTS" id="PR00505">
    <property type="entry name" value="D12N6MTFRASE"/>
</dbReference>
<name>A0A386K984_9CAUD</name>